<accession>A0A2P2QUU3</accession>
<dbReference type="EMBL" id="GGEC01090160">
    <property type="protein sequence ID" value="MBX70644.1"/>
    <property type="molecule type" value="Transcribed_RNA"/>
</dbReference>
<reference evidence="1" key="1">
    <citation type="submission" date="2018-02" db="EMBL/GenBank/DDBJ databases">
        <title>Rhizophora mucronata_Transcriptome.</title>
        <authorList>
            <person name="Meera S.P."/>
            <person name="Sreeshan A."/>
            <person name="Augustine A."/>
        </authorList>
    </citation>
    <scope>NUCLEOTIDE SEQUENCE</scope>
    <source>
        <tissue evidence="1">Leaf</tissue>
    </source>
</reference>
<evidence type="ECO:0000313" key="1">
    <source>
        <dbReference type="EMBL" id="MBX70644.1"/>
    </source>
</evidence>
<proteinExistence type="predicted"/>
<protein>
    <submittedName>
        <fullName evidence="1">Uncharacterized protein</fullName>
    </submittedName>
</protein>
<dbReference type="AlphaFoldDB" id="A0A2P2QUU3"/>
<organism evidence="1">
    <name type="scientific">Rhizophora mucronata</name>
    <name type="common">Asiatic mangrove</name>
    <dbReference type="NCBI Taxonomy" id="61149"/>
    <lineage>
        <taxon>Eukaryota</taxon>
        <taxon>Viridiplantae</taxon>
        <taxon>Streptophyta</taxon>
        <taxon>Embryophyta</taxon>
        <taxon>Tracheophyta</taxon>
        <taxon>Spermatophyta</taxon>
        <taxon>Magnoliopsida</taxon>
        <taxon>eudicotyledons</taxon>
        <taxon>Gunneridae</taxon>
        <taxon>Pentapetalae</taxon>
        <taxon>rosids</taxon>
        <taxon>fabids</taxon>
        <taxon>Malpighiales</taxon>
        <taxon>Rhizophoraceae</taxon>
        <taxon>Rhizophora</taxon>
    </lineage>
</organism>
<name>A0A2P2QUU3_RHIMU</name>
<sequence>MTEIHMVRLHFELYELRFTPNSKLEDRVNYYLEKGYNSSCQALFVSKEQFPESHSINEQ</sequence>